<evidence type="ECO:0000259" key="16">
    <source>
        <dbReference type="Pfam" id="PF00133"/>
    </source>
</evidence>
<evidence type="ECO:0000313" key="19">
    <source>
        <dbReference type="EMBL" id="KAF0852931.1"/>
    </source>
</evidence>
<dbReference type="SUPFAM" id="SSF52374">
    <property type="entry name" value="Nucleotidylyl transferase"/>
    <property type="match status" value="1"/>
</dbReference>
<dbReference type="HAMAP" id="MF_02004">
    <property type="entry name" value="Val_tRNA_synth_type1"/>
    <property type="match status" value="1"/>
</dbReference>
<protein>
    <recommendedName>
        <fullName evidence="12">Valine--tRNA ligase, mitochondrial</fullName>
        <ecNumber evidence="4">6.1.1.9</ecNumber>
    </recommendedName>
    <alternativeName>
        <fullName evidence="11">Valyl-tRNA synthetase</fullName>
    </alternativeName>
</protein>
<dbReference type="AlphaFoldDB" id="A0A8K0F143"/>
<evidence type="ECO:0000256" key="6">
    <source>
        <dbReference type="ARBA" id="ARBA00022598"/>
    </source>
</evidence>
<dbReference type="InterPro" id="IPR013155">
    <property type="entry name" value="M/V/L/I-tRNA-synth_anticd-bd"/>
</dbReference>
<evidence type="ECO:0000313" key="20">
    <source>
        <dbReference type="Proteomes" id="UP000799049"/>
    </source>
</evidence>
<dbReference type="SUPFAM" id="SSF47323">
    <property type="entry name" value="Anticodon-binding domain of a subclass of class I aminoacyl-tRNA synthetases"/>
    <property type="match status" value="1"/>
</dbReference>
<dbReference type="FunFam" id="3.90.740.10:FF:000005">
    <property type="entry name" value="Valine--tRNA ligase, mitochondrial"/>
    <property type="match status" value="1"/>
</dbReference>
<evidence type="ECO:0000256" key="7">
    <source>
        <dbReference type="ARBA" id="ARBA00022741"/>
    </source>
</evidence>
<comment type="caution">
    <text evidence="19">The sequence shown here is derived from an EMBL/GenBank/DDBJ whole genome shotgun (WGS) entry which is preliminary data.</text>
</comment>
<dbReference type="GO" id="GO:0002161">
    <property type="term" value="F:aminoacyl-tRNA deacylase activity"/>
    <property type="evidence" value="ECO:0007669"/>
    <property type="project" value="InterPro"/>
</dbReference>
<dbReference type="PROSITE" id="PS00178">
    <property type="entry name" value="AA_TRNA_LIGASE_I"/>
    <property type="match status" value="1"/>
</dbReference>
<dbReference type="Gene3D" id="3.40.50.620">
    <property type="entry name" value="HUPs"/>
    <property type="match status" value="2"/>
</dbReference>
<dbReference type="GO" id="GO:0006438">
    <property type="term" value="P:valyl-tRNA aminoacylation"/>
    <property type="evidence" value="ECO:0007669"/>
    <property type="project" value="InterPro"/>
</dbReference>
<dbReference type="GO" id="GO:0004832">
    <property type="term" value="F:valine-tRNA ligase activity"/>
    <property type="evidence" value="ECO:0007669"/>
    <property type="project" value="UniProtKB-EC"/>
</dbReference>
<evidence type="ECO:0000256" key="3">
    <source>
        <dbReference type="ARBA" id="ARBA00005594"/>
    </source>
</evidence>
<evidence type="ECO:0000256" key="1">
    <source>
        <dbReference type="ARBA" id="ARBA00004173"/>
    </source>
</evidence>
<keyword evidence="7 14" id="KW-0547">Nucleotide-binding</keyword>
<gene>
    <name evidence="19" type="ORF">ANDGO_05943</name>
</gene>
<dbReference type="GO" id="GO:0005739">
    <property type="term" value="C:mitochondrion"/>
    <property type="evidence" value="ECO:0007669"/>
    <property type="project" value="UniProtKB-SubCell"/>
</dbReference>
<dbReference type="PRINTS" id="PR00986">
    <property type="entry name" value="TRNASYNTHVAL"/>
</dbReference>
<dbReference type="SUPFAM" id="SSF50677">
    <property type="entry name" value="ValRS/IleRS/LeuRS editing domain"/>
    <property type="match status" value="1"/>
</dbReference>
<evidence type="ECO:0000256" key="15">
    <source>
        <dbReference type="SAM" id="Coils"/>
    </source>
</evidence>
<evidence type="ECO:0000256" key="10">
    <source>
        <dbReference type="ARBA" id="ARBA00023146"/>
    </source>
</evidence>
<keyword evidence="10 14" id="KW-0030">Aminoacyl-tRNA synthetase</keyword>
<evidence type="ECO:0000256" key="5">
    <source>
        <dbReference type="ARBA" id="ARBA00022490"/>
    </source>
</evidence>
<evidence type="ECO:0000256" key="9">
    <source>
        <dbReference type="ARBA" id="ARBA00022917"/>
    </source>
</evidence>
<name>A0A8K0F143_ANDGO</name>
<dbReference type="InterPro" id="IPR014729">
    <property type="entry name" value="Rossmann-like_a/b/a_fold"/>
</dbReference>
<keyword evidence="9 14" id="KW-0648">Protein biosynthesis</keyword>
<dbReference type="GO" id="GO:0005829">
    <property type="term" value="C:cytosol"/>
    <property type="evidence" value="ECO:0007669"/>
    <property type="project" value="TreeGrafter"/>
</dbReference>
<dbReference type="InterPro" id="IPR009080">
    <property type="entry name" value="tRNAsynth_Ia_anticodon-bd"/>
</dbReference>
<dbReference type="FunFam" id="3.40.50.620:FF:000020">
    <property type="entry name" value="Valine--tRNA ligase, mitochondrial"/>
    <property type="match status" value="1"/>
</dbReference>
<dbReference type="Gene3D" id="1.10.287.380">
    <property type="entry name" value="Valyl-tRNA synthetase, C-terminal domain"/>
    <property type="match status" value="1"/>
</dbReference>
<evidence type="ECO:0000256" key="4">
    <source>
        <dbReference type="ARBA" id="ARBA00013169"/>
    </source>
</evidence>
<dbReference type="InterPro" id="IPR019499">
    <property type="entry name" value="Val-tRNA_synth_tRNA-bd"/>
</dbReference>
<dbReference type="Pfam" id="PF08264">
    <property type="entry name" value="Anticodon_1"/>
    <property type="match status" value="1"/>
</dbReference>
<dbReference type="Pfam" id="PF10458">
    <property type="entry name" value="Val_tRNA-synt_C"/>
    <property type="match status" value="1"/>
</dbReference>
<dbReference type="InterPro" id="IPR002303">
    <property type="entry name" value="Valyl-tRNA_ligase"/>
</dbReference>
<dbReference type="NCBIfam" id="NF004349">
    <property type="entry name" value="PRK05729.1"/>
    <property type="match status" value="1"/>
</dbReference>
<dbReference type="FunFam" id="1.10.730.10:FF:000009">
    <property type="entry name" value="Valine--tRNA ligase, mitochondrial"/>
    <property type="match status" value="1"/>
</dbReference>
<feature type="domain" description="Aminoacyl-tRNA synthetase class Ia" evidence="16">
    <location>
        <begin position="23"/>
        <end position="639"/>
    </location>
</feature>
<dbReference type="InterPro" id="IPR037118">
    <property type="entry name" value="Val-tRNA_synth_C_sf"/>
</dbReference>
<dbReference type="CDD" id="cd00817">
    <property type="entry name" value="ValRS_core"/>
    <property type="match status" value="1"/>
</dbReference>
<evidence type="ECO:0000256" key="13">
    <source>
        <dbReference type="ARBA" id="ARBA00047552"/>
    </source>
</evidence>
<evidence type="ECO:0000256" key="14">
    <source>
        <dbReference type="RuleBase" id="RU363035"/>
    </source>
</evidence>
<feature type="domain" description="Valyl-tRNA synthetase tRNA-binding arm" evidence="18">
    <location>
        <begin position="908"/>
        <end position="965"/>
    </location>
</feature>
<dbReference type="Pfam" id="PF00133">
    <property type="entry name" value="tRNA-synt_1"/>
    <property type="match status" value="1"/>
</dbReference>
<dbReference type="OrthoDB" id="629407at2759"/>
<dbReference type="GO" id="GO:0005524">
    <property type="term" value="F:ATP binding"/>
    <property type="evidence" value="ECO:0007669"/>
    <property type="project" value="UniProtKB-KW"/>
</dbReference>
<dbReference type="InterPro" id="IPR001412">
    <property type="entry name" value="aa-tRNA-synth_I_CS"/>
</dbReference>
<evidence type="ECO:0000259" key="17">
    <source>
        <dbReference type="Pfam" id="PF08264"/>
    </source>
</evidence>
<dbReference type="EC" id="6.1.1.9" evidence="4"/>
<dbReference type="NCBIfam" id="TIGR00422">
    <property type="entry name" value="valS"/>
    <property type="match status" value="1"/>
</dbReference>
<dbReference type="InterPro" id="IPR002300">
    <property type="entry name" value="aa-tRNA-synth_Ia"/>
</dbReference>
<keyword evidence="15" id="KW-0175">Coiled coil</keyword>
<dbReference type="PANTHER" id="PTHR11946">
    <property type="entry name" value="VALYL-TRNA SYNTHETASES"/>
    <property type="match status" value="1"/>
</dbReference>
<proteinExistence type="inferred from homology"/>
<feature type="coiled-coil region" evidence="15">
    <location>
        <begin position="906"/>
        <end position="975"/>
    </location>
</feature>
<feature type="domain" description="Methionyl/Valyl/Leucyl/Isoleucyl-tRNA synthetase anticodon-binding" evidence="17">
    <location>
        <begin position="690"/>
        <end position="841"/>
    </location>
</feature>
<dbReference type="EMBL" id="VRVR01000009">
    <property type="protein sequence ID" value="KAF0852931.1"/>
    <property type="molecule type" value="Genomic_DNA"/>
</dbReference>
<dbReference type="Proteomes" id="UP000799049">
    <property type="component" value="Unassembled WGS sequence"/>
</dbReference>
<dbReference type="FunFam" id="3.40.50.620:FF:000078">
    <property type="entry name" value="Valine--tRNA ligase, mitochondrial"/>
    <property type="match status" value="1"/>
</dbReference>
<keyword evidence="20" id="KW-1185">Reference proteome</keyword>
<comment type="subcellular location">
    <subcellularLocation>
        <location evidence="2">Cytoplasm</location>
    </subcellularLocation>
    <subcellularLocation>
        <location evidence="1">Mitochondrion</location>
    </subcellularLocation>
</comment>
<evidence type="ECO:0000256" key="11">
    <source>
        <dbReference type="ARBA" id="ARBA00029936"/>
    </source>
</evidence>
<reference evidence="19" key="1">
    <citation type="submission" date="2019-09" db="EMBL/GenBank/DDBJ databases">
        <title>The Mitochondrial Proteome of the Jakobid, Andalucia godoyi, a Protist With the Most Gene-Rich and Bacteria-Like Mitochondrial Genome.</title>
        <authorList>
            <person name="Gray M.W."/>
            <person name="Burger G."/>
            <person name="Derelle R."/>
            <person name="Klimes V."/>
            <person name="Leger M."/>
            <person name="Sarrasin M."/>
            <person name="Vlcek C."/>
            <person name="Roger A.J."/>
            <person name="Elias M."/>
            <person name="Lang B.F."/>
        </authorList>
    </citation>
    <scope>NUCLEOTIDE SEQUENCE</scope>
    <source>
        <strain evidence="19">And28</strain>
    </source>
</reference>
<dbReference type="InterPro" id="IPR033705">
    <property type="entry name" value="Anticodon_Ia_Val"/>
</dbReference>
<evidence type="ECO:0000256" key="8">
    <source>
        <dbReference type="ARBA" id="ARBA00022840"/>
    </source>
</evidence>
<evidence type="ECO:0000256" key="2">
    <source>
        <dbReference type="ARBA" id="ARBA00004496"/>
    </source>
</evidence>
<accession>A0A8K0F143</accession>
<keyword evidence="6 14" id="KW-0436">Ligase</keyword>
<keyword evidence="8 14" id="KW-0067">ATP-binding</keyword>
<dbReference type="Gene3D" id="3.90.740.10">
    <property type="entry name" value="Valyl/Leucyl/Isoleucyl-tRNA synthetase, editing domain"/>
    <property type="match status" value="1"/>
</dbReference>
<evidence type="ECO:0000256" key="12">
    <source>
        <dbReference type="ARBA" id="ARBA00040837"/>
    </source>
</evidence>
<sequence length="976" mass="110295">MSLPKDVTAEMAAGYMPQEVEAKWYEWWESEGFFRPSGDSSKGKFVIVLPPPNVTGSLHLGHTLTCAIQDCLVRWHRMLGHDTLWVPGTDHAGIATQVVVEKKLQKEEGKSRHDYGRQAFLEKVFEWKDKSAGTIQLQLRRIAASLDWSREAFTMDPVRCESVTEAFIRLFEKGLIYRSTRLVNWCPALKTVLSDLEVEYIDVEKNAKIRVPGYLKQVEFGILVHFAYKVDGSETGEEIVVATTRPETMLGDSAIAIHPEDKRYKHLHGKFVRHPFQDRLIPIICDSVLVDMTFGTGAVKVTPAHDPNDFVCGKRHNLPEISVFDDDGKMNANGAPFQGLPRFECRTAIIKAMEQKGILKSVEGHAMRLGVCSRTGDVIEPMIKPQWFCNCAGMAARATQAARDKTLRIIPEWHCDTWYRWLDNIHDWCISRQLWWGHRIPAYCVRIAGQPNVEWVVARSTEEARTKAEAKFPGSVIESMDQDPDVLDTWFSSGLFPFSVCGWPNNTNDMARYFPGNLLETGHDILFFWVARMVMMSLELTDQLPFTEVFLHAMVRDKFGRKMSKSLGNVIDPIDVIHGISLEELGKKLEQGNLDPREVEKAKKGQKEQFPSGIPECGADALRFTLLNYTSQGRDINLDVGRVQGYRQWCNKLWNTIRFALLNFTGFVPQTDGLSALQEDSVQSLLLFADKWILSRLADCVASVNSALGEFDFGGATTLVYTFWLYELCDVYLESMKPVMRAGTDVEKRNAQAVLFHCLEVSLRLTHPFMPFLTEELWQHLPGIKAFQDVSGKCSIMLQDYPVASDVSKLRNVSLENDMKLVSDVVHAVRSMRASYNITSQKLQLFVRCRSSEATSATRAGSALIATLAQCEKVEVLDDESVEIPLGCGVQVLSDKVAVYVMLKGVIDADNEIKKLNKKLATAEASKDAIRKRVEMVGYEERVPEKVRQENTTKLQQLEVEISDILRGIDEMNKLK</sequence>
<dbReference type="Gene3D" id="1.10.730.10">
    <property type="entry name" value="Isoleucyl-tRNA Synthetase, Domain 1"/>
    <property type="match status" value="1"/>
</dbReference>
<comment type="similarity">
    <text evidence="3 14">Belongs to the class-I aminoacyl-tRNA synthetase family.</text>
</comment>
<dbReference type="InterPro" id="IPR009008">
    <property type="entry name" value="Val/Leu/Ile-tRNA-synth_edit"/>
</dbReference>
<dbReference type="CDD" id="cd07962">
    <property type="entry name" value="Anticodon_Ia_Val"/>
    <property type="match status" value="1"/>
</dbReference>
<organism evidence="19 20">
    <name type="scientific">Andalucia godoyi</name>
    <name type="common">Flagellate</name>
    <dbReference type="NCBI Taxonomy" id="505711"/>
    <lineage>
        <taxon>Eukaryota</taxon>
        <taxon>Discoba</taxon>
        <taxon>Jakobida</taxon>
        <taxon>Andalucina</taxon>
        <taxon>Andaluciidae</taxon>
        <taxon>Andalucia</taxon>
    </lineage>
</organism>
<dbReference type="PANTHER" id="PTHR11946:SF109">
    <property type="entry name" value="VALINE--TRNA LIGASE"/>
    <property type="match status" value="1"/>
</dbReference>
<comment type="catalytic activity">
    <reaction evidence="13">
        <text>tRNA(Val) + L-valine + ATP = L-valyl-tRNA(Val) + AMP + diphosphate</text>
        <dbReference type="Rhea" id="RHEA:10704"/>
        <dbReference type="Rhea" id="RHEA-COMP:9672"/>
        <dbReference type="Rhea" id="RHEA-COMP:9708"/>
        <dbReference type="ChEBI" id="CHEBI:30616"/>
        <dbReference type="ChEBI" id="CHEBI:33019"/>
        <dbReference type="ChEBI" id="CHEBI:57762"/>
        <dbReference type="ChEBI" id="CHEBI:78442"/>
        <dbReference type="ChEBI" id="CHEBI:78537"/>
        <dbReference type="ChEBI" id="CHEBI:456215"/>
        <dbReference type="EC" id="6.1.1.9"/>
    </reaction>
</comment>
<evidence type="ECO:0000259" key="18">
    <source>
        <dbReference type="Pfam" id="PF10458"/>
    </source>
</evidence>
<keyword evidence="5" id="KW-0963">Cytoplasm</keyword>